<dbReference type="AlphaFoldDB" id="A0AAV3T6H1"/>
<sequence>MDESTRGTLGFVAVQLAAVYAGLHFYWAFPKLVRIVQYGQPLYRDPRPLLFIGLAVLVLGALVLVQQGTIPRTAAYVAGMALMAVSIAAWATWHLGGHVALLPWAPEGAAQTHVGNPVAVLLEHAVGDPIEGISKLVEVALFGVLGALLYDEVATDASADRESTAESDPGR</sequence>
<dbReference type="Proteomes" id="UP001500420">
    <property type="component" value="Unassembled WGS sequence"/>
</dbReference>
<reference evidence="2 3" key="1">
    <citation type="journal article" date="2019" name="Int. J. Syst. Evol. Microbiol.">
        <title>The Global Catalogue of Microorganisms (GCM) 10K type strain sequencing project: providing services to taxonomists for standard genome sequencing and annotation.</title>
        <authorList>
            <consortium name="The Broad Institute Genomics Platform"/>
            <consortium name="The Broad Institute Genome Sequencing Center for Infectious Disease"/>
            <person name="Wu L."/>
            <person name="Ma J."/>
        </authorList>
    </citation>
    <scope>NUCLEOTIDE SEQUENCE [LARGE SCALE GENOMIC DNA]</scope>
    <source>
        <strain evidence="2 3">JCM 16328</strain>
    </source>
</reference>
<feature type="transmembrane region" description="Helical" evidence="1">
    <location>
        <begin position="49"/>
        <end position="66"/>
    </location>
</feature>
<keyword evidence="1" id="KW-0472">Membrane</keyword>
<evidence type="ECO:0000313" key="2">
    <source>
        <dbReference type="EMBL" id="GAA0667311.1"/>
    </source>
</evidence>
<gene>
    <name evidence="2" type="ORF">GCM10009020_11000</name>
</gene>
<organism evidence="2 3">
    <name type="scientific">Natronoarchaeum mannanilyticum</name>
    <dbReference type="NCBI Taxonomy" id="926360"/>
    <lineage>
        <taxon>Archaea</taxon>
        <taxon>Methanobacteriati</taxon>
        <taxon>Methanobacteriota</taxon>
        <taxon>Stenosarchaea group</taxon>
        <taxon>Halobacteria</taxon>
        <taxon>Halobacteriales</taxon>
        <taxon>Natronoarchaeaceae</taxon>
    </lineage>
</organism>
<proteinExistence type="predicted"/>
<name>A0AAV3T6H1_9EURY</name>
<feature type="transmembrane region" description="Helical" evidence="1">
    <location>
        <begin position="73"/>
        <end position="93"/>
    </location>
</feature>
<evidence type="ECO:0000313" key="3">
    <source>
        <dbReference type="Proteomes" id="UP001500420"/>
    </source>
</evidence>
<feature type="transmembrane region" description="Helical" evidence="1">
    <location>
        <begin position="7"/>
        <end position="29"/>
    </location>
</feature>
<evidence type="ECO:0000256" key="1">
    <source>
        <dbReference type="SAM" id="Phobius"/>
    </source>
</evidence>
<comment type="caution">
    <text evidence="2">The sequence shown here is derived from an EMBL/GenBank/DDBJ whole genome shotgun (WGS) entry which is preliminary data.</text>
</comment>
<keyword evidence="1" id="KW-0812">Transmembrane</keyword>
<keyword evidence="3" id="KW-1185">Reference proteome</keyword>
<accession>A0AAV3T6H1</accession>
<evidence type="ECO:0008006" key="4">
    <source>
        <dbReference type="Google" id="ProtNLM"/>
    </source>
</evidence>
<dbReference type="RefSeq" id="WP_343772905.1">
    <property type="nucleotide sequence ID" value="NZ_BAAADV010000001.1"/>
</dbReference>
<keyword evidence="1" id="KW-1133">Transmembrane helix</keyword>
<dbReference type="EMBL" id="BAAADV010000001">
    <property type="protein sequence ID" value="GAA0667311.1"/>
    <property type="molecule type" value="Genomic_DNA"/>
</dbReference>
<protein>
    <recommendedName>
        <fullName evidence="4">DUF4149 domain-containing protein</fullName>
    </recommendedName>
</protein>